<dbReference type="EMBL" id="AUWU02000008">
    <property type="protein sequence ID" value="KAH0570206.1"/>
    <property type="molecule type" value="Genomic_DNA"/>
</dbReference>
<dbReference type="Proteomes" id="UP000018208">
    <property type="component" value="Unassembled WGS sequence"/>
</dbReference>
<dbReference type="EMBL" id="KI546076">
    <property type="protein sequence ID" value="EST46375.1"/>
    <property type="molecule type" value="Genomic_DNA"/>
</dbReference>
<keyword evidence="3" id="KW-1185">Reference proteome</keyword>
<evidence type="ECO:0000313" key="3">
    <source>
        <dbReference type="Proteomes" id="UP000018208"/>
    </source>
</evidence>
<organism evidence="1">
    <name type="scientific">Spironucleus salmonicida</name>
    <dbReference type="NCBI Taxonomy" id="348837"/>
    <lineage>
        <taxon>Eukaryota</taxon>
        <taxon>Metamonada</taxon>
        <taxon>Diplomonadida</taxon>
        <taxon>Hexamitidae</taxon>
        <taxon>Hexamitinae</taxon>
        <taxon>Spironucleus</taxon>
    </lineage>
</organism>
<evidence type="ECO:0000313" key="1">
    <source>
        <dbReference type="EMBL" id="EST46375.1"/>
    </source>
</evidence>
<reference evidence="1 2" key="1">
    <citation type="journal article" date="2014" name="PLoS Genet.">
        <title>The Genome of Spironucleus salmonicida Highlights a Fish Pathogen Adapted to Fluctuating Environments.</title>
        <authorList>
            <person name="Xu F."/>
            <person name="Jerlstrom-Hultqvist J."/>
            <person name="Einarsson E."/>
            <person name="Astvaldsson A."/>
            <person name="Svard S.G."/>
            <person name="Andersson J.O."/>
        </authorList>
    </citation>
    <scope>NUCLEOTIDE SEQUENCE</scope>
    <source>
        <strain evidence="2">ATCC 50377</strain>
    </source>
</reference>
<protein>
    <submittedName>
        <fullName evidence="1">Uncharacterized protein</fullName>
    </submittedName>
</protein>
<name>V6LP44_9EUKA</name>
<dbReference type="VEuPathDB" id="GiardiaDB:SS50377_28181"/>
<gene>
    <name evidence="1" type="ORF">SS50377_13618</name>
    <name evidence="2" type="ORF">SS50377_28181</name>
</gene>
<reference evidence="2" key="2">
    <citation type="submission" date="2020-12" db="EMBL/GenBank/DDBJ databases">
        <title>New Spironucleus salmonicida genome in near-complete chromosomes.</title>
        <authorList>
            <person name="Xu F."/>
            <person name="Kurt Z."/>
            <person name="Jimenez-Gonzalez A."/>
            <person name="Astvaldsson A."/>
            <person name="Andersson J.O."/>
            <person name="Svard S.G."/>
        </authorList>
    </citation>
    <scope>NUCLEOTIDE SEQUENCE</scope>
    <source>
        <strain evidence="2">ATCC 50377</strain>
    </source>
</reference>
<sequence>MRLPLFNPLDQFLTAKRILLRQRSSQPISETSITAHILSLQQTSLYNYYRSKFPEAPPLFLYTRDVFRLFYGFSHRISQEFDPQLLVLAQGMAGKTSENEFLQKFLIANLGGCLDINTELQALESMNFNVGFEYFEDYVDSAIQKLYQIKNKEITREIEKYQDFFVMLCQVSDIQVKENPIDIACFIAAEIYLMKEGGIREHVYKLSKRYDTLVRLRQYLVFDQNNAEQLLPMNGGGLDISIYEIFLKNLFE</sequence>
<dbReference type="AlphaFoldDB" id="V6LP44"/>
<accession>V6LP44</accession>
<proteinExistence type="predicted"/>
<evidence type="ECO:0000313" key="2">
    <source>
        <dbReference type="EMBL" id="KAH0570206.1"/>
    </source>
</evidence>